<evidence type="ECO:0000256" key="2">
    <source>
        <dbReference type="ARBA" id="ARBA00008284"/>
    </source>
</evidence>
<keyword evidence="3 8" id="KW-0812">Transmembrane</keyword>
<dbReference type="PANTHER" id="PTHR21016:SF7">
    <property type="entry name" value="TM2 DOMAIN-CONTAINING PROTEIN 3"/>
    <property type="match status" value="1"/>
</dbReference>
<keyword evidence="6 8" id="KW-0472">Membrane</keyword>
<dbReference type="AlphaFoldDB" id="A0AAV8Y9H6"/>
<dbReference type="Pfam" id="PF05154">
    <property type="entry name" value="TM2"/>
    <property type="match status" value="1"/>
</dbReference>
<evidence type="ECO:0000259" key="10">
    <source>
        <dbReference type="Pfam" id="PF05154"/>
    </source>
</evidence>
<gene>
    <name evidence="11" type="ORF">NQ318_010035</name>
</gene>
<protein>
    <recommendedName>
        <fullName evidence="10">TM2 domain-containing protein</fullName>
    </recommendedName>
</protein>
<proteinExistence type="inferred from homology"/>
<feature type="transmembrane region" description="Helical" evidence="8">
    <location>
        <begin position="196"/>
        <end position="218"/>
    </location>
</feature>
<name>A0AAV8Y9H6_9CUCU</name>
<feature type="chain" id="PRO_5043541252" description="TM2 domain-containing protein" evidence="9">
    <location>
        <begin position="24"/>
        <end position="227"/>
    </location>
</feature>
<dbReference type="Proteomes" id="UP001162162">
    <property type="component" value="Unassembled WGS sequence"/>
</dbReference>
<keyword evidence="4 9" id="KW-0732">Signal</keyword>
<evidence type="ECO:0000256" key="9">
    <source>
        <dbReference type="SAM" id="SignalP"/>
    </source>
</evidence>
<evidence type="ECO:0000256" key="4">
    <source>
        <dbReference type="ARBA" id="ARBA00022729"/>
    </source>
</evidence>
<evidence type="ECO:0000256" key="1">
    <source>
        <dbReference type="ARBA" id="ARBA00004141"/>
    </source>
</evidence>
<accession>A0AAV8Y9H6</accession>
<feature type="signal peptide" evidence="9">
    <location>
        <begin position="1"/>
        <end position="23"/>
    </location>
</feature>
<dbReference type="GO" id="GO:0016020">
    <property type="term" value="C:membrane"/>
    <property type="evidence" value="ECO:0007669"/>
    <property type="project" value="UniProtKB-SubCell"/>
</dbReference>
<organism evidence="11 12">
    <name type="scientific">Aromia moschata</name>
    <dbReference type="NCBI Taxonomy" id="1265417"/>
    <lineage>
        <taxon>Eukaryota</taxon>
        <taxon>Metazoa</taxon>
        <taxon>Ecdysozoa</taxon>
        <taxon>Arthropoda</taxon>
        <taxon>Hexapoda</taxon>
        <taxon>Insecta</taxon>
        <taxon>Pterygota</taxon>
        <taxon>Neoptera</taxon>
        <taxon>Endopterygota</taxon>
        <taxon>Coleoptera</taxon>
        <taxon>Polyphaga</taxon>
        <taxon>Cucujiformia</taxon>
        <taxon>Chrysomeloidea</taxon>
        <taxon>Cerambycidae</taxon>
        <taxon>Cerambycinae</taxon>
        <taxon>Callichromatini</taxon>
        <taxon>Aromia</taxon>
    </lineage>
</organism>
<evidence type="ECO:0000256" key="5">
    <source>
        <dbReference type="ARBA" id="ARBA00022989"/>
    </source>
</evidence>
<dbReference type="InterPro" id="IPR050932">
    <property type="entry name" value="TM2D1-3-like"/>
</dbReference>
<keyword evidence="7" id="KW-0325">Glycoprotein</keyword>
<evidence type="ECO:0000256" key="8">
    <source>
        <dbReference type="SAM" id="Phobius"/>
    </source>
</evidence>
<dbReference type="InterPro" id="IPR007829">
    <property type="entry name" value="TM2"/>
</dbReference>
<comment type="caution">
    <text evidence="11">The sequence shown here is derived from an EMBL/GenBank/DDBJ whole genome shotgun (WGS) entry which is preliminary data.</text>
</comment>
<comment type="subcellular location">
    <subcellularLocation>
        <location evidence="1">Membrane</location>
        <topology evidence="1">Multi-pass membrane protein</topology>
    </subcellularLocation>
</comment>
<dbReference type="EMBL" id="JAPWTK010000150">
    <property type="protein sequence ID" value="KAJ8947889.1"/>
    <property type="molecule type" value="Genomic_DNA"/>
</dbReference>
<evidence type="ECO:0000256" key="3">
    <source>
        <dbReference type="ARBA" id="ARBA00022692"/>
    </source>
</evidence>
<feature type="transmembrane region" description="Helical" evidence="8">
    <location>
        <begin position="163"/>
        <end position="184"/>
    </location>
</feature>
<evidence type="ECO:0000256" key="6">
    <source>
        <dbReference type="ARBA" id="ARBA00023136"/>
    </source>
</evidence>
<dbReference type="PANTHER" id="PTHR21016">
    <property type="entry name" value="BETA-AMYLOID BINDING PROTEIN-RELATED"/>
    <property type="match status" value="1"/>
</dbReference>
<reference evidence="11" key="1">
    <citation type="journal article" date="2023" name="Insect Mol. Biol.">
        <title>Genome sequencing provides insights into the evolution of gene families encoding plant cell wall-degrading enzymes in longhorned beetles.</title>
        <authorList>
            <person name="Shin N.R."/>
            <person name="Okamura Y."/>
            <person name="Kirsch R."/>
            <person name="Pauchet Y."/>
        </authorList>
    </citation>
    <scope>NUCLEOTIDE SEQUENCE</scope>
    <source>
        <strain evidence="11">AMC_N1</strain>
    </source>
</reference>
<comment type="similarity">
    <text evidence="2">Belongs to the TM2 family.</text>
</comment>
<feature type="domain" description="TM2" evidence="10">
    <location>
        <begin position="164"/>
        <end position="211"/>
    </location>
</feature>
<sequence>MKCCHINVKKANFILLSIVISRAQMASNSVEPLSKEQTANVTDDMDKSAMDLVLYCPSNYDIDCKDLNETCIKCELNPACRYGEEMSINCRKKTRNPKFQRNFTCRYCYQTEHWEHTCELKANCNSVSSPQLTYATNCTVKDDVLCLGHRTFNKNVKCNWTGGYRWTTAMALSVLLGGFGADRFYLGHWQEGIGKLFSFGGLGVWTIIDVILISLHYLGPADGSLYI</sequence>
<keyword evidence="5 8" id="KW-1133">Transmembrane helix</keyword>
<evidence type="ECO:0000256" key="7">
    <source>
        <dbReference type="ARBA" id="ARBA00023180"/>
    </source>
</evidence>
<evidence type="ECO:0000313" key="12">
    <source>
        <dbReference type="Proteomes" id="UP001162162"/>
    </source>
</evidence>
<evidence type="ECO:0000313" key="11">
    <source>
        <dbReference type="EMBL" id="KAJ8947889.1"/>
    </source>
</evidence>
<keyword evidence="12" id="KW-1185">Reference proteome</keyword>